<evidence type="ECO:0000256" key="1">
    <source>
        <dbReference type="SAM" id="MobiDB-lite"/>
    </source>
</evidence>
<evidence type="ECO:0000313" key="2">
    <source>
        <dbReference type="EMBL" id="ABD08474.1"/>
    </source>
</evidence>
<evidence type="ECO:0000313" key="3">
    <source>
        <dbReference type="Proteomes" id="UP000008809"/>
    </source>
</evidence>
<sequence length="1306" mass="139826">MVKPSLTASVVECDADGRAVSARGDVRAMREGGARPARQNRVVDRKIRMARMAAAAVWSQALCRRLARVCLALGLVLAVALSPRPASAQAVRGEAIFESGGGYGRLLFKLAEDVESDVVMAGLIVVIRFKRPVDISIDKLAESAPNYIGSARLDPDGYAVRLALLRKFSVNPMSAGERLYIDFLPDNWVGAPPGLPPDVVKALAERARAAERALRAQQAKADVKKKPPIRVRASMQPTFVRYIFEVPPGVQVSSTLTDKKLTVLFNTGLSFDLADAQLAGAPNVGSIGQKIDGDGSSVDFALIGGADVRSFREDKNFIVDVSFQPQDAEPSKKTSQAPILPEIARLEREAAPAAPRAPDVARAEAKPETKSDGKSEAKSGTKPEVKPAAAAATPPVIAPPQAVASPAGPAARSDAPAPAAVAAPAVAAPVVTAPAAPAPATVAPVAAPPPAASETTRPSTETAVRAGARAAAVEAPKLPPAPEPPAAAANPALSSAARPVEARRNTDGLHLAFAFAAPTPAALFRRGDIIWLVLDNTTPFDLTSIRREGGGIVGDVSRVELPNGQAIRLRLDRPQLATLSDDDGSGKNWSITLADSGRGAARPLTAVRNIADPARATVAVALAGLGQMHRLTDPEAGDALTVITALPPPRGFIKRQSFVEFSLLESLHGVVIELKSDDVTVETVADAVVLSRPGGLTLSSAEPAGQAGSSAERPFFDITQWAKDQEGRFSDALDARIRTASTATGDDRLPARLDLARFFMARGLYHEAKGALDLALLGVKPGQEDVATMIGHAAASALMQRPEQTLKDVANPVIASTYDAQLWKGVALAGQGKWPEAREKLKSVQFAITALPLDMQREVLATAMRASLEVRDYAGAAKISSDFDLVGIPPEMKPPLAVMRGWLDEALGRDPEALKRYKEAMASADRQAASEAKFRDVVLRSKRGEMTPEEALPELERLSTTWRGDDLEVRTQQLLSKLYANAGRYRDSLAAARTATQLAPNSEYARQAQDDSRALFSQLFLGNKGDDIPPIEALATFYEFRELTPIGRRGDEMIRRLADRLVAVDLLDQASELLQYQVDKRLEGAARAQVAARLAMVYLMNRKPDRAIAALHSSRIADLAGELRQQRLLLEGRAQSDIGRHDLALDIITNISGREAIRLRSDIYWASRRWRESSEQIELYLGDRWRDFTPLSQAEKSDVIRAVVGYALAEDALGLDRFREKFAPLMTDPADRAAFDIASRPAAGDTAAFAAIAKMAASVDTLEGFLREMKQRFPDASARATPPGADMTSTGALPEIPKIRVIKMTR</sequence>
<dbReference type="STRING" id="316058.RPB_3780"/>
<feature type="region of interest" description="Disordered" evidence="1">
    <location>
        <begin position="349"/>
        <end position="415"/>
    </location>
</feature>
<keyword evidence="3" id="KW-1185">Reference proteome</keyword>
<feature type="compositionally biased region" description="Low complexity" evidence="1">
    <location>
        <begin position="460"/>
        <end position="476"/>
    </location>
</feature>
<feature type="compositionally biased region" description="Basic and acidic residues" evidence="1">
    <location>
        <begin position="359"/>
        <end position="385"/>
    </location>
</feature>
<dbReference type="EMBL" id="CP000250">
    <property type="protein sequence ID" value="ABD08474.1"/>
    <property type="molecule type" value="Genomic_DNA"/>
</dbReference>
<feature type="region of interest" description="Disordered" evidence="1">
    <location>
        <begin position="440"/>
        <end position="499"/>
    </location>
</feature>
<accession>Q2ITI6</accession>
<dbReference type="Proteomes" id="UP000008809">
    <property type="component" value="Chromosome"/>
</dbReference>
<dbReference type="InterPro" id="IPR011990">
    <property type="entry name" value="TPR-like_helical_dom_sf"/>
</dbReference>
<dbReference type="KEGG" id="rpb:RPB_3780"/>
<reference evidence="2 3" key="1">
    <citation type="submission" date="2006-01" db="EMBL/GenBank/DDBJ databases">
        <title>Complete sequence of Rhodopseudomonas palustris HaA2.</title>
        <authorList>
            <consortium name="US DOE Joint Genome Institute"/>
            <person name="Copeland A."/>
            <person name="Lucas S."/>
            <person name="Lapidus A."/>
            <person name="Barry K."/>
            <person name="Detter J.C."/>
            <person name="Glavina T."/>
            <person name="Hammon N."/>
            <person name="Israni S."/>
            <person name="Pitluck S."/>
            <person name="Chain P."/>
            <person name="Malfatti S."/>
            <person name="Shin M."/>
            <person name="Vergez L."/>
            <person name="Schmutz J."/>
            <person name="Larimer F."/>
            <person name="Land M."/>
            <person name="Hauser L."/>
            <person name="Pelletier D.A."/>
            <person name="Kyrpides N."/>
            <person name="Anderson I."/>
            <person name="Oda Y."/>
            <person name="Harwood C.S."/>
            <person name="Richardson P."/>
        </authorList>
    </citation>
    <scope>NUCLEOTIDE SEQUENCE [LARGE SCALE GENOMIC DNA]</scope>
    <source>
        <strain evidence="2 3">HaA2</strain>
    </source>
</reference>
<dbReference type="HOGENOM" id="CLU_004821_0_0_5"/>
<feature type="compositionally biased region" description="Low complexity" evidence="1">
    <location>
        <begin position="486"/>
        <end position="499"/>
    </location>
</feature>
<dbReference type="Gene3D" id="1.25.40.10">
    <property type="entry name" value="Tetratricopeptide repeat domain"/>
    <property type="match status" value="1"/>
</dbReference>
<dbReference type="SUPFAM" id="SSF48452">
    <property type="entry name" value="TPR-like"/>
    <property type="match status" value="1"/>
</dbReference>
<organism evidence="2 3">
    <name type="scientific">Rhodopseudomonas palustris (strain HaA2)</name>
    <dbReference type="NCBI Taxonomy" id="316058"/>
    <lineage>
        <taxon>Bacteria</taxon>
        <taxon>Pseudomonadati</taxon>
        <taxon>Pseudomonadota</taxon>
        <taxon>Alphaproteobacteria</taxon>
        <taxon>Hyphomicrobiales</taxon>
        <taxon>Nitrobacteraceae</taxon>
        <taxon>Rhodopseudomonas</taxon>
    </lineage>
</organism>
<gene>
    <name evidence="2" type="ordered locus">RPB_3780</name>
</gene>
<feature type="compositionally biased region" description="Low complexity" evidence="1">
    <location>
        <begin position="386"/>
        <end position="415"/>
    </location>
</feature>
<dbReference type="eggNOG" id="COG0457">
    <property type="taxonomic scope" value="Bacteria"/>
</dbReference>
<evidence type="ECO:0008006" key="4">
    <source>
        <dbReference type="Google" id="ProtNLM"/>
    </source>
</evidence>
<proteinExistence type="predicted"/>
<name>Q2ITI6_RHOP2</name>
<protein>
    <recommendedName>
        <fullName evidence="4">Tetratricopeptide repeat protein</fullName>
    </recommendedName>
</protein>